<accession>A0ABW7QVV6</accession>
<sequence length="381" mass="40585">MNAATPPPGEAEAAELARLLPETDENEWQLPPGRHLHHKDVLMQQIDHDHDHHMDRSRARQAAPAPVAATPRRRLLRPAVLMPAAAALAAAGILLATLPSDDTDGVRDMGAGEGATANAAVTLDRIATASLKADTPRVKAGQFVYIRSLVQGNEGKLDGEVKLGAPYKQQMWMSQDPAPVTNIGMIRESGKGATMPGQDVPIEASAVDGSDDSGAIPEGPERPTYNWLASLPTDPDALLKKLYAETEPADERETKAQAVFNKIGDLLGQTVMPPENAAAFYKAVAKLPGVTEVPDAVDAAGRHGIGITLDESSYATRSEWIFDKKSFEYLGSRGYMTKNHKPGGKPGKAGNPEVLYGSDAVLERAVVDQKGMEPESAGERG</sequence>
<dbReference type="RefSeq" id="WP_397714773.1">
    <property type="nucleotide sequence ID" value="NZ_JBIRGN010000004.1"/>
</dbReference>
<evidence type="ECO:0000313" key="3">
    <source>
        <dbReference type="Proteomes" id="UP001610818"/>
    </source>
</evidence>
<evidence type="ECO:0000256" key="1">
    <source>
        <dbReference type="SAM" id="MobiDB-lite"/>
    </source>
</evidence>
<feature type="region of interest" description="Disordered" evidence="1">
    <location>
        <begin position="203"/>
        <end position="223"/>
    </location>
</feature>
<reference evidence="2 3" key="1">
    <citation type="submission" date="2024-10" db="EMBL/GenBank/DDBJ databases">
        <title>The Natural Products Discovery Center: Release of the First 8490 Sequenced Strains for Exploring Actinobacteria Biosynthetic Diversity.</title>
        <authorList>
            <person name="Kalkreuter E."/>
            <person name="Kautsar S.A."/>
            <person name="Yang D."/>
            <person name="Bader C.D."/>
            <person name="Teijaro C.N."/>
            <person name="Fluegel L."/>
            <person name="Davis C.M."/>
            <person name="Simpson J.R."/>
            <person name="Lauterbach L."/>
            <person name="Steele A.D."/>
            <person name="Gui C."/>
            <person name="Meng S."/>
            <person name="Li G."/>
            <person name="Viehrig K."/>
            <person name="Ye F."/>
            <person name="Su P."/>
            <person name="Kiefer A.F."/>
            <person name="Nichols A."/>
            <person name="Cepeda A.J."/>
            <person name="Yan W."/>
            <person name="Fan B."/>
            <person name="Jiang Y."/>
            <person name="Adhikari A."/>
            <person name="Zheng C.-J."/>
            <person name="Schuster L."/>
            <person name="Cowan T.M."/>
            <person name="Smanski M.J."/>
            <person name="Chevrette M.G."/>
            <person name="De Carvalho L.P.S."/>
            <person name="Shen B."/>
        </authorList>
    </citation>
    <scope>NUCLEOTIDE SEQUENCE [LARGE SCALE GENOMIC DNA]</scope>
    <source>
        <strain evidence="2 3">NPDC017990</strain>
    </source>
</reference>
<organism evidence="2 3">
    <name type="scientific">Streptomyces longisporoflavus</name>
    <dbReference type="NCBI Taxonomy" id="28044"/>
    <lineage>
        <taxon>Bacteria</taxon>
        <taxon>Bacillati</taxon>
        <taxon>Actinomycetota</taxon>
        <taxon>Actinomycetes</taxon>
        <taxon>Kitasatosporales</taxon>
        <taxon>Streptomycetaceae</taxon>
        <taxon>Streptomyces</taxon>
    </lineage>
</organism>
<proteinExistence type="predicted"/>
<dbReference type="InterPro" id="IPR047789">
    <property type="entry name" value="CU044_5270-like"/>
</dbReference>
<comment type="caution">
    <text evidence="2">The sequence shown here is derived from an EMBL/GenBank/DDBJ whole genome shotgun (WGS) entry which is preliminary data.</text>
</comment>
<name>A0ABW7QVV6_9ACTN</name>
<dbReference type="Proteomes" id="UP001610818">
    <property type="component" value="Unassembled WGS sequence"/>
</dbReference>
<keyword evidence="3" id="KW-1185">Reference proteome</keyword>
<dbReference type="EMBL" id="JBIRGQ010000004">
    <property type="protein sequence ID" value="MFH8548280.1"/>
    <property type="molecule type" value="Genomic_DNA"/>
</dbReference>
<protein>
    <submittedName>
        <fullName evidence="2">CU044_5270 family protein</fullName>
    </submittedName>
</protein>
<evidence type="ECO:0000313" key="2">
    <source>
        <dbReference type="EMBL" id="MFH8548280.1"/>
    </source>
</evidence>
<gene>
    <name evidence="2" type="ORF">ACH4F9_25020</name>
</gene>
<dbReference type="NCBIfam" id="NF038083">
    <property type="entry name" value="CU044_5270_fam"/>
    <property type="match status" value="1"/>
</dbReference>